<evidence type="ECO:0000256" key="1">
    <source>
        <dbReference type="SAM" id="MobiDB-lite"/>
    </source>
</evidence>
<protein>
    <submittedName>
        <fullName evidence="2">Uncharacterized protein</fullName>
    </submittedName>
</protein>
<reference evidence="2" key="1">
    <citation type="submission" date="2014-09" db="EMBL/GenBank/DDBJ databases">
        <authorList>
            <person name="Magalhaes I.L.F."/>
            <person name="Oliveira U."/>
            <person name="Santos F.R."/>
            <person name="Vidigal T.H.D.A."/>
            <person name="Brescovit A.D."/>
            <person name="Santos A.J."/>
        </authorList>
    </citation>
    <scope>NUCLEOTIDE SEQUENCE</scope>
    <source>
        <tissue evidence="2">Shoot tissue taken approximately 20 cm above the soil surface</tissue>
    </source>
</reference>
<organism evidence="2">
    <name type="scientific">Arundo donax</name>
    <name type="common">Giant reed</name>
    <name type="synonym">Donax arundinaceus</name>
    <dbReference type="NCBI Taxonomy" id="35708"/>
    <lineage>
        <taxon>Eukaryota</taxon>
        <taxon>Viridiplantae</taxon>
        <taxon>Streptophyta</taxon>
        <taxon>Embryophyta</taxon>
        <taxon>Tracheophyta</taxon>
        <taxon>Spermatophyta</taxon>
        <taxon>Magnoliopsida</taxon>
        <taxon>Liliopsida</taxon>
        <taxon>Poales</taxon>
        <taxon>Poaceae</taxon>
        <taxon>PACMAD clade</taxon>
        <taxon>Arundinoideae</taxon>
        <taxon>Arundineae</taxon>
        <taxon>Arundo</taxon>
    </lineage>
</organism>
<name>A0A0A8ZFX9_ARUDO</name>
<dbReference type="EMBL" id="GBRH01264098">
    <property type="protein sequence ID" value="JAD33797.1"/>
    <property type="molecule type" value="Transcribed_RNA"/>
</dbReference>
<accession>A0A0A8ZFX9</accession>
<feature type="compositionally biased region" description="Polar residues" evidence="1">
    <location>
        <begin position="1"/>
        <end position="15"/>
    </location>
</feature>
<evidence type="ECO:0000313" key="2">
    <source>
        <dbReference type="EMBL" id="JAD33797.1"/>
    </source>
</evidence>
<dbReference type="AlphaFoldDB" id="A0A0A8ZFX9"/>
<feature type="region of interest" description="Disordered" evidence="1">
    <location>
        <begin position="1"/>
        <end position="35"/>
    </location>
</feature>
<proteinExistence type="predicted"/>
<sequence>MGLPSATCSDQTMENTKFRIPNSSARKKKFTPEFL</sequence>
<reference evidence="2" key="2">
    <citation type="journal article" date="2015" name="Data Brief">
        <title>Shoot transcriptome of the giant reed, Arundo donax.</title>
        <authorList>
            <person name="Barrero R.A."/>
            <person name="Guerrero F.D."/>
            <person name="Moolhuijzen P."/>
            <person name="Goolsby J.A."/>
            <person name="Tidwell J."/>
            <person name="Bellgard S.E."/>
            <person name="Bellgard M.I."/>
        </authorList>
    </citation>
    <scope>NUCLEOTIDE SEQUENCE</scope>
    <source>
        <tissue evidence="2">Shoot tissue taken approximately 20 cm above the soil surface</tissue>
    </source>
</reference>